<feature type="domain" description="DH" evidence="1">
    <location>
        <begin position="112"/>
        <end position="294"/>
    </location>
</feature>
<dbReference type="Pfam" id="PF00621">
    <property type="entry name" value="RhoGEF"/>
    <property type="match status" value="1"/>
</dbReference>
<dbReference type="PANTHER" id="PTHR16777">
    <property type="entry name" value="PROTEIN ECT2"/>
    <property type="match status" value="1"/>
</dbReference>
<dbReference type="Gene3D" id="1.20.900.10">
    <property type="entry name" value="Dbl homology (DH) domain"/>
    <property type="match status" value="1"/>
</dbReference>
<dbReference type="SMART" id="SM00325">
    <property type="entry name" value="RhoGEF"/>
    <property type="match status" value="1"/>
</dbReference>
<dbReference type="GO" id="GO:0005634">
    <property type="term" value="C:nucleus"/>
    <property type="evidence" value="ECO:0007669"/>
    <property type="project" value="InterPro"/>
</dbReference>
<dbReference type="Pfam" id="PF21242">
    <property type="entry name" value="ECT2_PH"/>
    <property type="match status" value="1"/>
</dbReference>
<dbReference type="InterPro" id="IPR036420">
    <property type="entry name" value="BRCT_dom_sf"/>
</dbReference>
<keyword evidence="4" id="KW-1185">Reference proteome</keyword>
<dbReference type="SUPFAM" id="SSF52113">
    <property type="entry name" value="BRCT domain"/>
    <property type="match status" value="1"/>
</dbReference>
<evidence type="ECO:0000259" key="2">
    <source>
        <dbReference type="PROSITE" id="PS50172"/>
    </source>
</evidence>
<sequence>GEIAERQQSATHIVVSNKFNALVDDFGCEQYIVANEWLWASLRLECCANEEDFQWRQKVGQEKAQVSRCAKSFLSDGKINDKTTCGVTSLGDNGMRTENRCRFMMLNRFKRFKEPLETQLRNKEWKMLSKAEVKCLFSRVEPLICMHETIYNDLKAAIVSRNAVHRFSKACERRYSFLVLTFINAIKVWLDNAVNLRSLYSAYVNNYDAAIETLKQCDRSRPAFHAFLKEAESNADCQRQMLKDLLMRPVQRLPSVMLLLKEMYRKVKKDNRGKKYLLRAINALDDILRTVNESKCQMDSYAEILNICSEIEHCPADLLSSSRTPLGRIHVVSLGGGRNEWTNLRGKTMVIFLFNDLVEIAKTRNIVTDELPSETTITSNALMPPFLSLRSDKKKYKHQKQYMITTIQRIHVIIDDDFDGVFVLSLKGTDEEDFWIAQCLENRSGEMRKFLDDLCIQGSSMYLTGITIPSVESSASCRINHFKYVIQVLLKRKFVFG</sequence>
<dbReference type="CDD" id="cd00160">
    <property type="entry name" value="RhoGEF"/>
    <property type="match status" value="1"/>
</dbReference>
<dbReference type="SUPFAM" id="SSF48065">
    <property type="entry name" value="DBL homology domain (DH-domain)"/>
    <property type="match status" value="1"/>
</dbReference>
<dbReference type="PROSITE" id="PS50010">
    <property type="entry name" value="DH_2"/>
    <property type="match status" value="1"/>
</dbReference>
<evidence type="ECO:0000313" key="3">
    <source>
        <dbReference type="EMBL" id="VDM46708.1"/>
    </source>
</evidence>
<dbReference type="PROSITE" id="PS50172">
    <property type="entry name" value="BRCT"/>
    <property type="match status" value="1"/>
</dbReference>
<dbReference type="GO" id="GO:0005085">
    <property type="term" value="F:guanyl-nucleotide exchange factor activity"/>
    <property type="evidence" value="ECO:0007669"/>
    <property type="project" value="InterPro"/>
</dbReference>
<dbReference type="GO" id="GO:2000431">
    <property type="term" value="P:regulation of cytokinesis, actomyosin contractile ring assembly"/>
    <property type="evidence" value="ECO:0007669"/>
    <property type="project" value="InterPro"/>
</dbReference>
<dbReference type="Proteomes" id="UP000050794">
    <property type="component" value="Unassembled WGS sequence"/>
</dbReference>
<evidence type="ECO:0000313" key="5">
    <source>
        <dbReference type="WBParaSite" id="TCNE_0001538801-mRNA-1"/>
    </source>
</evidence>
<dbReference type="GO" id="GO:0005938">
    <property type="term" value="C:cell cortex"/>
    <property type="evidence" value="ECO:0007669"/>
    <property type="project" value="TreeGrafter"/>
</dbReference>
<feature type="domain" description="BRCT" evidence="2">
    <location>
        <begin position="1"/>
        <end position="55"/>
    </location>
</feature>
<evidence type="ECO:0000259" key="1">
    <source>
        <dbReference type="PROSITE" id="PS50010"/>
    </source>
</evidence>
<dbReference type="EMBL" id="UYWY01022825">
    <property type="protein sequence ID" value="VDM46708.1"/>
    <property type="molecule type" value="Genomic_DNA"/>
</dbReference>
<organism evidence="4 5">
    <name type="scientific">Toxocara canis</name>
    <name type="common">Canine roundworm</name>
    <dbReference type="NCBI Taxonomy" id="6265"/>
    <lineage>
        <taxon>Eukaryota</taxon>
        <taxon>Metazoa</taxon>
        <taxon>Ecdysozoa</taxon>
        <taxon>Nematoda</taxon>
        <taxon>Chromadorea</taxon>
        <taxon>Rhabditida</taxon>
        <taxon>Spirurina</taxon>
        <taxon>Ascaridomorpha</taxon>
        <taxon>Ascaridoidea</taxon>
        <taxon>Toxocaridae</taxon>
        <taxon>Toxocara</taxon>
    </lineage>
</organism>
<dbReference type="InterPro" id="IPR035899">
    <property type="entry name" value="DBL_dom_sf"/>
</dbReference>
<dbReference type="InterPro" id="IPR001357">
    <property type="entry name" value="BRCT_dom"/>
</dbReference>
<dbReference type="WBParaSite" id="TCNE_0001538801-mRNA-1">
    <property type="protein sequence ID" value="TCNE_0001538801-mRNA-1"/>
    <property type="gene ID" value="TCNE_0001538801"/>
</dbReference>
<dbReference type="InterPro" id="IPR049395">
    <property type="entry name" value="ECT2_PH"/>
</dbReference>
<accession>A0A183V3R7</accession>
<dbReference type="GO" id="GO:0000281">
    <property type="term" value="P:mitotic cytokinesis"/>
    <property type="evidence" value="ECO:0007669"/>
    <property type="project" value="TreeGrafter"/>
</dbReference>
<dbReference type="PANTHER" id="PTHR16777:SF2">
    <property type="entry name" value="PROTEIN ECT2"/>
    <property type="match status" value="1"/>
</dbReference>
<protein>
    <submittedName>
        <fullName evidence="5">DH domain-containing protein</fullName>
    </submittedName>
</protein>
<name>A0A183V3R7_TOXCA</name>
<dbReference type="InterPro" id="IPR000219">
    <property type="entry name" value="DH_dom"/>
</dbReference>
<dbReference type="AlphaFoldDB" id="A0A183V3R7"/>
<dbReference type="GO" id="GO:0005096">
    <property type="term" value="F:GTPase activator activity"/>
    <property type="evidence" value="ECO:0007669"/>
    <property type="project" value="InterPro"/>
</dbReference>
<reference evidence="3 4" key="2">
    <citation type="submission" date="2018-11" db="EMBL/GenBank/DDBJ databases">
        <authorList>
            <consortium name="Pathogen Informatics"/>
        </authorList>
    </citation>
    <scope>NUCLEOTIDE SEQUENCE [LARGE SCALE GENOMIC DNA]</scope>
</reference>
<proteinExistence type="predicted"/>
<reference evidence="5" key="1">
    <citation type="submission" date="2016-06" db="UniProtKB">
        <authorList>
            <consortium name="WormBaseParasite"/>
        </authorList>
    </citation>
    <scope>IDENTIFICATION</scope>
</reference>
<dbReference type="GO" id="GO:0007399">
    <property type="term" value="P:nervous system development"/>
    <property type="evidence" value="ECO:0007669"/>
    <property type="project" value="TreeGrafter"/>
</dbReference>
<dbReference type="InterPro" id="IPR026817">
    <property type="entry name" value="Ect2"/>
</dbReference>
<gene>
    <name evidence="3" type="ORF">TCNE_LOCUS15387</name>
</gene>
<evidence type="ECO:0000313" key="4">
    <source>
        <dbReference type="Proteomes" id="UP000050794"/>
    </source>
</evidence>